<feature type="binding site" evidence="2">
    <location>
        <position position="41"/>
    </location>
    <ligand>
        <name>Fe cation</name>
        <dbReference type="ChEBI" id="CHEBI:24875"/>
        <label>1</label>
    </ligand>
</feature>
<feature type="binding site" evidence="2">
    <location>
        <position position="68"/>
    </location>
    <ligand>
        <name>Fe cation</name>
        <dbReference type="ChEBI" id="CHEBI:24875"/>
        <label>2</label>
    </ligand>
</feature>
<dbReference type="PATRIC" id="fig|1618642.3.peg.8"/>
<comment type="caution">
    <text evidence="3">The sequence shown here is derived from an EMBL/GenBank/DDBJ whole genome shotgun (WGS) entry which is preliminary data.</text>
</comment>
<feature type="binding site" evidence="2">
    <location>
        <position position="40"/>
    </location>
    <ligand>
        <name>Fe cation</name>
        <dbReference type="ChEBI" id="CHEBI:24875"/>
        <label>2</label>
    </ligand>
</feature>
<evidence type="ECO:0000256" key="1">
    <source>
        <dbReference type="PIRSR" id="PIRSR004789-50"/>
    </source>
</evidence>
<dbReference type="EMBL" id="LBXO01000001">
    <property type="protein sequence ID" value="KKR33934.1"/>
    <property type="molecule type" value="Genomic_DNA"/>
</dbReference>
<dbReference type="InterPro" id="IPR029052">
    <property type="entry name" value="Metallo-depent_PP-like"/>
</dbReference>
<dbReference type="PIRSF" id="PIRSF004789">
    <property type="entry name" value="DR1281"/>
    <property type="match status" value="1"/>
</dbReference>
<dbReference type="GO" id="GO:0046872">
    <property type="term" value="F:metal ion binding"/>
    <property type="evidence" value="ECO:0007669"/>
    <property type="project" value="UniProtKB-KW"/>
</dbReference>
<reference evidence="3 4" key="1">
    <citation type="journal article" date="2015" name="Nature">
        <title>rRNA introns, odd ribosomes, and small enigmatic genomes across a large radiation of phyla.</title>
        <authorList>
            <person name="Brown C.T."/>
            <person name="Hug L.A."/>
            <person name="Thomas B.C."/>
            <person name="Sharon I."/>
            <person name="Castelle C.J."/>
            <person name="Singh A."/>
            <person name="Wilkins M.J."/>
            <person name="Williams K.H."/>
            <person name="Banfield J.F."/>
        </authorList>
    </citation>
    <scope>NUCLEOTIDE SEQUENCE [LARGE SCALE GENOMIC DNA]</scope>
</reference>
<dbReference type="PANTHER" id="PTHR36303:SF1">
    <property type="entry name" value="2',3'-CYCLIC-NUCLEOTIDE 2'-PHOSPHODIESTERASE"/>
    <property type="match status" value="1"/>
</dbReference>
<evidence type="ECO:0000256" key="2">
    <source>
        <dbReference type="PIRSR" id="PIRSR004789-51"/>
    </source>
</evidence>
<feature type="binding site" evidence="2">
    <location>
        <position position="40"/>
    </location>
    <ligand>
        <name>Fe cation</name>
        <dbReference type="ChEBI" id="CHEBI:24875"/>
        <label>1</label>
    </ligand>
</feature>
<gene>
    <name evidence="3" type="ORF">UT64_C0001G0008</name>
</gene>
<dbReference type="NCBIfam" id="TIGR00282">
    <property type="entry name" value="TIGR00282 family metallophosphoesterase"/>
    <property type="match status" value="1"/>
</dbReference>
<protein>
    <recommendedName>
        <fullName evidence="5">Metallophosphoesterase</fullName>
    </recommendedName>
</protein>
<dbReference type="InterPro" id="IPR005235">
    <property type="entry name" value="YmdB-like"/>
</dbReference>
<organism evidence="3 4">
    <name type="scientific">Candidatus Falkowbacteria bacterium GW2011_GWF2_39_8</name>
    <dbReference type="NCBI Taxonomy" id="1618642"/>
    <lineage>
        <taxon>Bacteria</taxon>
        <taxon>Candidatus Falkowiibacteriota</taxon>
    </lineage>
</organism>
<dbReference type="Proteomes" id="UP000034137">
    <property type="component" value="Unassembled WGS sequence"/>
</dbReference>
<proteinExistence type="predicted"/>
<feature type="binding site" evidence="2">
    <location>
        <position position="181"/>
    </location>
    <ligand>
        <name>Fe cation</name>
        <dbReference type="ChEBI" id="CHEBI:24875"/>
        <label>2</label>
    </ligand>
</feature>
<feature type="binding site" evidence="2">
    <location>
        <position position="156"/>
    </location>
    <ligand>
        <name>Fe cation</name>
        <dbReference type="ChEBI" id="CHEBI:24875"/>
        <label>2</label>
    </ligand>
</feature>
<dbReference type="PANTHER" id="PTHR36303">
    <property type="entry name" value="2',3'-CYCLIC-NUCLEOTIDE 2'-PHOSPHODIESTERASE"/>
    <property type="match status" value="1"/>
</dbReference>
<name>A0A0G0Q0R0_9BACT</name>
<accession>A0A0G0Q0R0</accession>
<feature type="binding site" evidence="2">
    <location>
        <position position="9"/>
    </location>
    <ligand>
        <name>Fe cation</name>
        <dbReference type="ChEBI" id="CHEBI:24875"/>
        <label>1</label>
    </ligand>
</feature>
<dbReference type="Gene3D" id="3.60.21.10">
    <property type="match status" value="1"/>
</dbReference>
<sequence>MLKILFFGDINGKIGRKALKKALPQMKKEFKPDVIIANAENAAHGKGITEATIVELMEAGVEFFTLGDHAFDRETQAEQIFTKGLPVVRPANFPTEVPGKGYSVIKKGKHKILVINLLGRVFMSMDYNCPFREIEAILAVENLASENLSAIIVDIHAEATSEKIAMGYYLDGKVSAVLGTHTHVMTNDAKITESGTAYITDVGMVGASDGVLGVKKEDIIKTFLTQVKYKHEIPESGPAMLNGVLVTIDEKSKKAIEIKSIIKNININ</sequence>
<feature type="active site" description="Proton donor" evidence="1">
    <location>
        <position position="69"/>
    </location>
</feature>
<feature type="binding site" evidence="2">
    <location>
        <position position="183"/>
    </location>
    <ligand>
        <name>Fe cation</name>
        <dbReference type="ChEBI" id="CHEBI:24875"/>
        <label>1</label>
    </ligand>
</feature>
<dbReference type="Pfam" id="PF13277">
    <property type="entry name" value="YmdB"/>
    <property type="match status" value="1"/>
</dbReference>
<evidence type="ECO:0000313" key="3">
    <source>
        <dbReference type="EMBL" id="KKR33934.1"/>
    </source>
</evidence>
<dbReference type="GO" id="GO:0004113">
    <property type="term" value="F:2',3'-cyclic-nucleotide 3'-phosphodiesterase activity"/>
    <property type="evidence" value="ECO:0007669"/>
    <property type="project" value="TreeGrafter"/>
</dbReference>
<dbReference type="AlphaFoldDB" id="A0A0G0Q0R0"/>
<dbReference type="SUPFAM" id="SSF56300">
    <property type="entry name" value="Metallo-dependent phosphatases"/>
    <property type="match status" value="1"/>
</dbReference>
<evidence type="ECO:0000313" key="4">
    <source>
        <dbReference type="Proteomes" id="UP000034137"/>
    </source>
</evidence>
<keyword evidence="2" id="KW-0479">Metal-binding</keyword>
<evidence type="ECO:0008006" key="5">
    <source>
        <dbReference type="Google" id="ProtNLM"/>
    </source>
</evidence>